<protein>
    <submittedName>
        <fullName evidence="1">Uncharacterized protein</fullName>
    </submittedName>
</protein>
<gene>
    <name evidence="1" type="ORF">L484_019754</name>
</gene>
<dbReference type="AlphaFoldDB" id="W9QRV5"/>
<name>W9QRV5_9ROSA</name>
<reference evidence="2" key="1">
    <citation type="submission" date="2013-01" db="EMBL/GenBank/DDBJ databases">
        <title>Draft Genome Sequence of a Mulberry Tree, Morus notabilis C.K. Schneid.</title>
        <authorList>
            <person name="He N."/>
            <person name="Zhao S."/>
        </authorList>
    </citation>
    <scope>NUCLEOTIDE SEQUENCE</scope>
</reference>
<keyword evidence="2" id="KW-1185">Reference proteome</keyword>
<evidence type="ECO:0000313" key="2">
    <source>
        <dbReference type="Proteomes" id="UP000030645"/>
    </source>
</evidence>
<dbReference type="EMBL" id="KE344058">
    <property type="protein sequence ID" value="EXB51977.1"/>
    <property type="molecule type" value="Genomic_DNA"/>
</dbReference>
<proteinExistence type="predicted"/>
<dbReference type="Proteomes" id="UP000030645">
    <property type="component" value="Unassembled WGS sequence"/>
</dbReference>
<organism evidence="1 2">
    <name type="scientific">Morus notabilis</name>
    <dbReference type="NCBI Taxonomy" id="981085"/>
    <lineage>
        <taxon>Eukaryota</taxon>
        <taxon>Viridiplantae</taxon>
        <taxon>Streptophyta</taxon>
        <taxon>Embryophyta</taxon>
        <taxon>Tracheophyta</taxon>
        <taxon>Spermatophyta</taxon>
        <taxon>Magnoliopsida</taxon>
        <taxon>eudicotyledons</taxon>
        <taxon>Gunneridae</taxon>
        <taxon>Pentapetalae</taxon>
        <taxon>rosids</taxon>
        <taxon>fabids</taxon>
        <taxon>Rosales</taxon>
        <taxon>Moraceae</taxon>
        <taxon>Moreae</taxon>
        <taxon>Morus</taxon>
    </lineage>
</organism>
<evidence type="ECO:0000313" key="1">
    <source>
        <dbReference type="EMBL" id="EXB51977.1"/>
    </source>
</evidence>
<accession>W9QRV5</accession>
<sequence>MVDLTRKRKKKGEKEMLATFSYSPEPRVPLSKELMRDPVVVSTGKKIRAMEGCDSGAAMGRATARRSGSRGGLKCGDFTTKGFQIAAVMEFF</sequence>